<dbReference type="PANTHER" id="PTHR41521">
    <property type="match status" value="1"/>
</dbReference>
<evidence type="ECO:0000313" key="2">
    <source>
        <dbReference type="EMBL" id="KDR43396.1"/>
    </source>
</evidence>
<dbReference type="AlphaFoldDB" id="A0A069Q0X2"/>
<evidence type="ECO:0000259" key="1">
    <source>
        <dbReference type="Pfam" id="PF07045"/>
    </source>
</evidence>
<feature type="domain" description="DUF1330" evidence="1">
    <location>
        <begin position="3"/>
        <end position="95"/>
    </location>
</feature>
<dbReference type="Gene3D" id="3.30.70.100">
    <property type="match status" value="1"/>
</dbReference>
<organism evidence="2 3">
    <name type="scientific">Caballeronia glathei</name>
    <dbReference type="NCBI Taxonomy" id="60547"/>
    <lineage>
        <taxon>Bacteria</taxon>
        <taxon>Pseudomonadati</taxon>
        <taxon>Pseudomonadota</taxon>
        <taxon>Betaproteobacteria</taxon>
        <taxon>Burkholderiales</taxon>
        <taxon>Burkholderiaceae</taxon>
        <taxon>Caballeronia</taxon>
    </lineage>
</organism>
<proteinExistence type="predicted"/>
<dbReference type="RefSeq" id="WP_035937958.1">
    <property type="nucleotide sequence ID" value="NZ_CADFFX010000011.1"/>
</dbReference>
<gene>
    <name evidence="2" type="ORF">BG61_38385</name>
</gene>
<protein>
    <recommendedName>
        <fullName evidence="1">DUF1330 domain-containing protein</fullName>
    </recommendedName>
</protein>
<name>A0A069Q0X2_9BURK</name>
<reference evidence="2 3" key="1">
    <citation type="submission" date="2014-03" db="EMBL/GenBank/DDBJ databases">
        <title>Draft Genome Sequences of Four Burkholderia Strains.</title>
        <authorList>
            <person name="Liu X.Y."/>
            <person name="Li C.X."/>
            <person name="Xu J.H."/>
        </authorList>
    </citation>
    <scope>NUCLEOTIDE SEQUENCE [LARGE SCALE GENOMIC DNA]</scope>
    <source>
        <strain evidence="2 3">DSM 50014</strain>
    </source>
</reference>
<sequence>MPKGYIIVNANVTDPEKYADYRPLSTKAIEAFGGKVLVRGGQSETLEGSLFPRAVVLEFADYETAKKWYHSAEYEAARRAREGAAQLNMMVVEGV</sequence>
<dbReference type="Pfam" id="PF07045">
    <property type="entry name" value="DUF1330"/>
    <property type="match status" value="1"/>
</dbReference>
<accession>A0A069Q0X2</accession>
<dbReference type="InterPro" id="IPR010753">
    <property type="entry name" value="DUF1330"/>
</dbReference>
<keyword evidence="3" id="KW-1185">Reference proteome</keyword>
<dbReference type="PANTHER" id="PTHR41521:SF4">
    <property type="entry name" value="BLR0684 PROTEIN"/>
    <property type="match status" value="1"/>
</dbReference>
<comment type="caution">
    <text evidence="2">The sequence shown here is derived from an EMBL/GenBank/DDBJ whole genome shotgun (WGS) entry which is preliminary data.</text>
</comment>
<dbReference type="InterPro" id="IPR011008">
    <property type="entry name" value="Dimeric_a/b-barrel"/>
</dbReference>
<dbReference type="STRING" id="60547.GCA_000751215_05556"/>
<dbReference type="Proteomes" id="UP000027466">
    <property type="component" value="Unassembled WGS sequence"/>
</dbReference>
<dbReference type="SUPFAM" id="SSF54909">
    <property type="entry name" value="Dimeric alpha+beta barrel"/>
    <property type="match status" value="1"/>
</dbReference>
<dbReference type="EMBL" id="JFHC01000008">
    <property type="protein sequence ID" value="KDR43396.1"/>
    <property type="molecule type" value="Genomic_DNA"/>
</dbReference>
<evidence type="ECO:0000313" key="3">
    <source>
        <dbReference type="Proteomes" id="UP000027466"/>
    </source>
</evidence>